<accession>A0A182F673</accession>
<dbReference type="PROSITE" id="PS51462">
    <property type="entry name" value="NUDIX"/>
    <property type="match status" value="1"/>
</dbReference>
<proteinExistence type="predicted"/>
<dbReference type="InterPro" id="IPR000086">
    <property type="entry name" value="NUDIX_hydrolase_dom"/>
</dbReference>
<dbReference type="PANTHER" id="PTHR13297">
    <property type="entry name" value="TBC1 DOMAIN FAMILY MEMBER 23-RELATED"/>
    <property type="match status" value="1"/>
</dbReference>
<dbReference type="SMART" id="SM00164">
    <property type="entry name" value="TBC"/>
    <property type="match status" value="1"/>
</dbReference>
<dbReference type="STRING" id="7167.A0A182F673"/>
<dbReference type="AlphaFoldDB" id="A0A182F673"/>
<evidence type="ECO:0000313" key="6">
    <source>
        <dbReference type="EnsemblMetazoa" id="AALB001974-PA"/>
    </source>
</evidence>
<dbReference type="EnsemblMetazoa" id="AALB001974-RA">
    <property type="protein sequence ID" value="AALB001974-PA"/>
    <property type="gene ID" value="AALB001974"/>
</dbReference>
<keyword evidence="3" id="KW-0217">Developmental protein</keyword>
<evidence type="ECO:0000256" key="2">
    <source>
        <dbReference type="ARBA" id="ARBA00014207"/>
    </source>
</evidence>
<dbReference type="InterPro" id="IPR035969">
    <property type="entry name" value="Rab-GAP_TBC_sf"/>
</dbReference>
<dbReference type="PROSITE" id="PS50206">
    <property type="entry name" value="RHODANESE_3"/>
    <property type="match status" value="1"/>
</dbReference>
<keyword evidence="4" id="KW-0333">Golgi apparatus</keyword>
<dbReference type="Proteomes" id="UP000069272">
    <property type="component" value="Chromosome 2L"/>
</dbReference>
<dbReference type="InterPro" id="IPR000195">
    <property type="entry name" value="Rab-GAP-TBC_dom"/>
</dbReference>
<dbReference type="InterPro" id="IPR015797">
    <property type="entry name" value="NUDIX_hydrolase-like_dom_sf"/>
</dbReference>
<dbReference type="GO" id="GO:0099041">
    <property type="term" value="P:vesicle tethering to Golgi"/>
    <property type="evidence" value="ECO:0007669"/>
    <property type="project" value="TreeGrafter"/>
</dbReference>
<keyword evidence="7" id="KW-1185">Reference proteome</keyword>
<feature type="region of interest" description="Disordered" evidence="5">
    <location>
        <begin position="776"/>
        <end position="838"/>
    </location>
</feature>
<name>A0A182F673_ANOAL</name>
<dbReference type="SUPFAM" id="SSF47923">
    <property type="entry name" value="Ypt/Rab-GAP domain of gyp1p"/>
    <property type="match status" value="1"/>
</dbReference>
<evidence type="ECO:0000313" key="7">
    <source>
        <dbReference type="Proteomes" id="UP000069272"/>
    </source>
</evidence>
<dbReference type="InterPro" id="IPR039755">
    <property type="entry name" value="TBC1D23"/>
</dbReference>
<dbReference type="GO" id="GO:0005829">
    <property type="term" value="C:cytosol"/>
    <property type="evidence" value="ECO:0007669"/>
    <property type="project" value="GOC"/>
</dbReference>
<reference evidence="6" key="2">
    <citation type="submission" date="2022-08" db="UniProtKB">
        <authorList>
            <consortium name="EnsemblMetazoa"/>
        </authorList>
    </citation>
    <scope>IDENTIFICATION</scope>
    <source>
        <strain evidence="6">STECLA/ALBI9_A</strain>
    </source>
</reference>
<dbReference type="CDD" id="cd18870">
    <property type="entry name" value="NUDIX_AcylCoAdiphos_Nudt19"/>
    <property type="match status" value="1"/>
</dbReference>
<dbReference type="GO" id="GO:0042147">
    <property type="term" value="P:retrograde transport, endosome to Golgi"/>
    <property type="evidence" value="ECO:0007669"/>
    <property type="project" value="InterPro"/>
</dbReference>
<dbReference type="VEuPathDB" id="VectorBase:AALB20_036467"/>
<dbReference type="CDD" id="cd20788">
    <property type="entry name" value="TBC1D23_C-like"/>
    <property type="match status" value="1"/>
</dbReference>
<dbReference type="InterPro" id="IPR036873">
    <property type="entry name" value="Rhodanese-like_dom_sf"/>
</dbReference>
<dbReference type="Pfam" id="PF19430">
    <property type="entry name" value="TBC1D23_C"/>
    <property type="match status" value="1"/>
</dbReference>
<dbReference type="PANTHER" id="PTHR13297:SF5">
    <property type="entry name" value="TBC1 DOMAIN FAMILY MEMBER 23"/>
    <property type="match status" value="1"/>
</dbReference>
<sequence length="1057" mass="119483">MMRKFMKYWRESASLLVLARSKPTTLNDYNYKVLVFKRPEKSTFMPNSIVFPGGAFDKQDDSPAWNKLLNDRGVPPDALANLSSVAGSRPHIFCTESPQELDRNLSLRLCALRESFEELGLLLVGDNVGGNRDSPYSQFLTSFDIAGWQRQIHDGEESFVKLHSELGTAPDVCRLYEWSCWLTPTMFRKRRFATAFYLAVLDSLPEVYPEPHEVQEHCWETPAALLEAHRREELWLAPPQAYELTRLSYVQDIDRIASYDGISEHADLNRYAEMSLEDVRKQAKRLHRTEHTDTHHQTYFLNQTPLDGHLHVKGDNQHLPGLLIELESALQDDCTVDDIYAICHGKALPEALRLDVWQVCLGVRNKMDQLAQFNEIYDLPFQAQLRNDCEEFVSKLGNEDEDKVSVVCDLESILTFYCKNRNLIYESNNGWVELMLPLLSLKLIRSDTYNLFESIRDTYIPKGCTKNGTVFNVFRLLLLYHDPELCTILDTKRITPDCYAMAWFQSLFASTCTLPVVLSMWDLYFQQSDPFLIFFLSLIVLINQRDQILAMKSCTKEELISFLVNMPCSIESDDVLDFCTLAQYYSVKTPASFKRDLLQVLFGAQSSTTEPSVVSQALCLPVSVQELIENASIQNPHPEAVRFFLVDCRPAEQYNSGHLSTAFHLDSNLMLQEPEAFQTAVQGLLRSQRNAIDANSNAGGEHLCFLGSGRLEEDQYTHMVVASFLQKGTKYVSLLTGGYEAIHDYFGDSMVDCLEDHDPLKCLQCNREQLRFGGGVSGKGKGTINNNNSSSNTSKRASNSGADSGNSSATNSLKRGGAQRGGNYANNNDSTGGQAGDRKSTIDLFSKLSLAMKTKSAEVREKLIDYISMPTGAASGQGGQTEKHVSRNDRNGKRYRNVPPVFSIGEDHDDDDELNSAASESTANTVPRNRLQDGSDVIDDVVSIQAFLKGPDVIRHFKCQEVHLNGYMYDSYLLVTATHLLVLRELEKRKDRARIIVRRPLQSIVKITAKKRHRDLITFKYGYPEEENLVVTDMDRFLIPNASEATELISRHIIKQT</sequence>
<dbReference type="GO" id="GO:0005802">
    <property type="term" value="C:trans-Golgi network"/>
    <property type="evidence" value="ECO:0007669"/>
    <property type="project" value="TreeGrafter"/>
</dbReference>
<comment type="subcellular location">
    <subcellularLocation>
        <location evidence="1">Golgi apparatus</location>
        <location evidence="1">trans-Golgi network</location>
    </subcellularLocation>
</comment>
<dbReference type="Gene3D" id="1.10.472.80">
    <property type="entry name" value="Ypt/Rab-GAP domain of gyp1p, domain 3"/>
    <property type="match status" value="1"/>
</dbReference>
<dbReference type="InterPro" id="IPR001763">
    <property type="entry name" value="Rhodanese-like_dom"/>
</dbReference>
<evidence type="ECO:0000256" key="1">
    <source>
        <dbReference type="ARBA" id="ARBA00004601"/>
    </source>
</evidence>
<evidence type="ECO:0000256" key="5">
    <source>
        <dbReference type="SAM" id="MobiDB-lite"/>
    </source>
</evidence>
<dbReference type="PROSITE" id="PS50086">
    <property type="entry name" value="TBC_RABGAP"/>
    <property type="match status" value="1"/>
</dbReference>
<evidence type="ECO:0000256" key="4">
    <source>
        <dbReference type="ARBA" id="ARBA00023034"/>
    </source>
</evidence>
<dbReference type="SUPFAM" id="SSF52821">
    <property type="entry name" value="Rhodanese/Cell cycle control phosphatase"/>
    <property type="match status" value="1"/>
</dbReference>
<feature type="compositionally biased region" description="Polar residues" evidence="5">
    <location>
        <begin position="916"/>
        <end position="927"/>
    </location>
</feature>
<dbReference type="SUPFAM" id="SSF55811">
    <property type="entry name" value="Nudix"/>
    <property type="match status" value="1"/>
</dbReference>
<dbReference type="Gene3D" id="3.40.250.10">
    <property type="entry name" value="Rhodanese-like domain"/>
    <property type="match status" value="1"/>
</dbReference>
<dbReference type="Gene3D" id="3.90.79.10">
    <property type="entry name" value="Nucleoside Triphosphate Pyrophosphohydrolase"/>
    <property type="match status" value="1"/>
</dbReference>
<protein>
    <recommendedName>
        <fullName evidence="2">TBC1 domain family member 23</fullName>
    </recommendedName>
</protein>
<feature type="compositionally biased region" description="Basic and acidic residues" evidence="5">
    <location>
        <begin position="881"/>
        <end position="892"/>
    </location>
</feature>
<dbReference type="InterPro" id="IPR045799">
    <property type="entry name" value="TBC1D23_C"/>
</dbReference>
<feature type="region of interest" description="Disordered" evidence="5">
    <location>
        <begin position="870"/>
        <end position="930"/>
    </location>
</feature>
<organism evidence="6 7">
    <name type="scientific">Anopheles albimanus</name>
    <name type="common">New world malaria mosquito</name>
    <dbReference type="NCBI Taxonomy" id="7167"/>
    <lineage>
        <taxon>Eukaryota</taxon>
        <taxon>Metazoa</taxon>
        <taxon>Ecdysozoa</taxon>
        <taxon>Arthropoda</taxon>
        <taxon>Hexapoda</taxon>
        <taxon>Insecta</taxon>
        <taxon>Pterygota</taxon>
        <taxon>Neoptera</taxon>
        <taxon>Endopterygota</taxon>
        <taxon>Diptera</taxon>
        <taxon>Nematocera</taxon>
        <taxon>Culicoidea</taxon>
        <taxon>Culicidae</taxon>
        <taxon>Anophelinae</taxon>
        <taxon>Anopheles</taxon>
    </lineage>
</organism>
<dbReference type="VEuPathDB" id="VectorBase:AALB001974"/>
<reference evidence="6 7" key="1">
    <citation type="journal article" date="2017" name="G3 (Bethesda)">
        <title>The Physical Genome Mapping of Anopheles albimanus Corrected Scaffold Misassemblies and Identified Interarm Rearrangements in Genus Anopheles.</title>
        <authorList>
            <person name="Artemov G.N."/>
            <person name="Peery A.N."/>
            <person name="Jiang X."/>
            <person name="Tu Z."/>
            <person name="Stegniy V.N."/>
            <person name="Sharakhova M.V."/>
            <person name="Sharakhov I.V."/>
        </authorList>
    </citation>
    <scope>NUCLEOTIDE SEQUENCE [LARGE SCALE GENOMIC DNA]</scope>
    <source>
        <strain evidence="6 7">ALBI9_A</strain>
    </source>
</reference>
<dbReference type="Pfam" id="PF00566">
    <property type="entry name" value="RabGAP-TBC"/>
    <property type="match status" value="1"/>
</dbReference>
<evidence type="ECO:0000256" key="3">
    <source>
        <dbReference type="ARBA" id="ARBA00022473"/>
    </source>
</evidence>
<feature type="compositionally biased region" description="Low complexity" evidence="5">
    <location>
        <begin position="785"/>
        <end position="812"/>
    </location>
</feature>
<dbReference type="Pfam" id="PF00581">
    <property type="entry name" value="Rhodanese"/>
    <property type="match status" value="1"/>
</dbReference>
<dbReference type="VEuPathDB" id="VectorBase:AALB20_025968"/>